<evidence type="ECO:0000256" key="8">
    <source>
        <dbReference type="ARBA" id="ARBA00022741"/>
    </source>
</evidence>
<dbReference type="SUPFAM" id="SSF55874">
    <property type="entry name" value="ATPase domain of HSP90 chaperone/DNA topoisomerase II/histidine kinase"/>
    <property type="match status" value="1"/>
</dbReference>
<dbReference type="EC" id="2.7.13.3" evidence="3"/>
<dbReference type="KEGG" id="smas:HUE87_10115"/>
<dbReference type="SUPFAM" id="SSF47384">
    <property type="entry name" value="Homodimeric domain of signal transducing histidine kinase"/>
    <property type="match status" value="1"/>
</dbReference>
<feature type="domain" description="Histidine kinase" evidence="14">
    <location>
        <begin position="360"/>
        <end position="577"/>
    </location>
</feature>
<sequence length="585" mass="67585">MNFKKSVIFILLVGIGAIYFMSNLIVDDRVEALLRQKYINSSETMKNSAKLHTAEKMDATLALAIAISHKEELIKALRENNYKLVDLKSISDMIKKHTKFKTPWFHLVSKDGVSILKSWMERKGEYILGFRRDLAKLMKEPKVTTTISVGKFNMTFKAIVPVYDGQKFIGLFEVITNFDSVAESLKNKNIDFVVLADKRYKKQLTKPYSKLFIEDYYVANSNANKEFLKLVEKIGVDNFIKNKEDYFIHKDEKHLLTNYNLLDIDGNTIGYFLLFKSLESIDTTDISNKKNLLFFILLAIFIVFFGILYYFYNRAYSNKILQLNSELEERVKKEVEENRLKDGLVLQQSKLASMGEMIGAIAHQWRQPLNALSISIQNLEYAYEDNLVDKEYLDKYTSKNLKTINFMSNTIDDFRNFFRVDKEKEGFSVKEAILGTISLQEAQLKNNGISLEVMGDDFIVNGFYNEFQQVILNIISNSKDVLLDNNIKEPEIKIILEDNKILIKDNGPGINKDIINKVFEPYFTTKDKDKGTGMGLYMSKMIIEDNMGGKLLVSNIQKSDLNDCYGVMFTIEMPTKEQREEDEKL</sequence>
<dbReference type="Pfam" id="PF14827">
    <property type="entry name" value="dCache_3"/>
    <property type="match status" value="1"/>
</dbReference>
<dbReference type="GO" id="GO:0000155">
    <property type="term" value="F:phosphorelay sensor kinase activity"/>
    <property type="evidence" value="ECO:0007669"/>
    <property type="project" value="InterPro"/>
</dbReference>
<dbReference type="RefSeq" id="WP_194366270.1">
    <property type="nucleotide sequence ID" value="NZ_CP054493.1"/>
</dbReference>
<dbReference type="InterPro" id="IPR029151">
    <property type="entry name" value="Sensor-like_sf"/>
</dbReference>
<dbReference type="AlphaFoldDB" id="A0A7S7RQ43"/>
<gene>
    <name evidence="15" type="ORF">HUE87_10115</name>
</gene>
<evidence type="ECO:0000256" key="7">
    <source>
        <dbReference type="ARBA" id="ARBA00022692"/>
    </source>
</evidence>
<name>A0A7S7RQ43_9BACT</name>
<dbReference type="SUPFAM" id="SSF103190">
    <property type="entry name" value="Sensory domain-like"/>
    <property type="match status" value="1"/>
</dbReference>
<comment type="catalytic activity">
    <reaction evidence="1">
        <text>ATP + protein L-histidine = ADP + protein N-phospho-L-histidine.</text>
        <dbReference type="EC" id="2.7.13.3"/>
    </reaction>
</comment>
<evidence type="ECO:0000256" key="12">
    <source>
        <dbReference type="ARBA" id="ARBA00023012"/>
    </source>
</evidence>
<keyword evidence="5" id="KW-0597">Phosphoprotein</keyword>
<evidence type="ECO:0000256" key="10">
    <source>
        <dbReference type="ARBA" id="ARBA00022840"/>
    </source>
</evidence>
<feature type="transmembrane region" description="Helical" evidence="13">
    <location>
        <begin position="292"/>
        <end position="312"/>
    </location>
</feature>
<dbReference type="PROSITE" id="PS50109">
    <property type="entry name" value="HIS_KIN"/>
    <property type="match status" value="1"/>
</dbReference>
<dbReference type="EMBL" id="CP054493">
    <property type="protein sequence ID" value="QOY54224.1"/>
    <property type="molecule type" value="Genomic_DNA"/>
</dbReference>
<evidence type="ECO:0000256" key="13">
    <source>
        <dbReference type="SAM" id="Phobius"/>
    </source>
</evidence>
<keyword evidence="7 13" id="KW-0812">Transmembrane</keyword>
<dbReference type="InterPro" id="IPR029150">
    <property type="entry name" value="dCache_3"/>
</dbReference>
<evidence type="ECO:0000259" key="14">
    <source>
        <dbReference type="PROSITE" id="PS50109"/>
    </source>
</evidence>
<keyword evidence="10" id="KW-0067">ATP-binding</keyword>
<evidence type="ECO:0000256" key="6">
    <source>
        <dbReference type="ARBA" id="ARBA00022679"/>
    </source>
</evidence>
<keyword evidence="4" id="KW-1003">Cell membrane</keyword>
<evidence type="ECO:0000256" key="11">
    <source>
        <dbReference type="ARBA" id="ARBA00022989"/>
    </source>
</evidence>
<dbReference type="GO" id="GO:0005524">
    <property type="term" value="F:ATP binding"/>
    <property type="evidence" value="ECO:0007669"/>
    <property type="project" value="UniProtKB-KW"/>
</dbReference>
<dbReference type="GO" id="GO:0005886">
    <property type="term" value="C:plasma membrane"/>
    <property type="evidence" value="ECO:0007669"/>
    <property type="project" value="UniProtKB-SubCell"/>
</dbReference>
<accession>A0A7S7RQ43</accession>
<evidence type="ECO:0000256" key="5">
    <source>
        <dbReference type="ARBA" id="ARBA00022553"/>
    </source>
</evidence>
<dbReference type="SMART" id="SM00387">
    <property type="entry name" value="HATPase_c"/>
    <property type="match status" value="1"/>
</dbReference>
<keyword evidence="9" id="KW-0418">Kinase</keyword>
<protein>
    <recommendedName>
        <fullName evidence="3">histidine kinase</fullName>
        <ecNumber evidence="3">2.7.13.3</ecNumber>
    </recommendedName>
</protein>
<comment type="subcellular location">
    <subcellularLocation>
        <location evidence="2">Cell membrane</location>
        <topology evidence="2">Multi-pass membrane protein</topology>
    </subcellularLocation>
</comment>
<dbReference type="Gene3D" id="1.10.287.130">
    <property type="match status" value="1"/>
</dbReference>
<dbReference type="InterPro" id="IPR004358">
    <property type="entry name" value="Sig_transdc_His_kin-like_C"/>
</dbReference>
<evidence type="ECO:0000313" key="16">
    <source>
        <dbReference type="Proteomes" id="UP000593836"/>
    </source>
</evidence>
<feature type="transmembrane region" description="Helical" evidence="13">
    <location>
        <begin position="6"/>
        <end position="26"/>
    </location>
</feature>
<dbReference type="Gene3D" id="3.30.565.10">
    <property type="entry name" value="Histidine kinase-like ATPase, C-terminal domain"/>
    <property type="match status" value="1"/>
</dbReference>
<proteinExistence type="predicted"/>
<dbReference type="InterPro" id="IPR003661">
    <property type="entry name" value="HisK_dim/P_dom"/>
</dbReference>
<dbReference type="InterPro" id="IPR036097">
    <property type="entry name" value="HisK_dim/P_sf"/>
</dbReference>
<dbReference type="PRINTS" id="PR00344">
    <property type="entry name" value="BCTRLSENSOR"/>
</dbReference>
<evidence type="ECO:0000256" key="2">
    <source>
        <dbReference type="ARBA" id="ARBA00004651"/>
    </source>
</evidence>
<dbReference type="InterPro" id="IPR036890">
    <property type="entry name" value="HATPase_C_sf"/>
</dbReference>
<organism evidence="15 16">
    <name type="scientific">Candidatus Sulfurimonas marisnigri</name>
    <dbReference type="NCBI Taxonomy" id="2740405"/>
    <lineage>
        <taxon>Bacteria</taxon>
        <taxon>Pseudomonadati</taxon>
        <taxon>Campylobacterota</taxon>
        <taxon>Epsilonproteobacteria</taxon>
        <taxon>Campylobacterales</taxon>
        <taxon>Sulfurimonadaceae</taxon>
        <taxon>Sulfurimonas</taxon>
    </lineage>
</organism>
<dbReference type="CDD" id="cd00082">
    <property type="entry name" value="HisKA"/>
    <property type="match status" value="1"/>
</dbReference>
<dbReference type="PANTHER" id="PTHR43065">
    <property type="entry name" value="SENSOR HISTIDINE KINASE"/>
    <property type="match status" value="1"/>
</dbReference>
<evidence type="ECO:0000256" key="3">
    <source>
        <dbReference type="ARBA" id="ARBA00012438"/>
    </source>
</evidence>
<dbReference type="Proteomes" id="UP000593836">
    <property type="component" value="Chromosome"/>
</dbReference>
<keyword evidence="11 13" id="KW-1133">Transmembrane helix</keyword>
<keyword evidence="6" id="KW-0808">Transferase</keyword>
<evidence type="ECO:0000256" key="9">
    <source>
        <dbReference type="ARBA" id="ARBA00022777"/>
    </source>
</evidence>
<dbReference type="Pfam" id="PF02518">
    <property type="entry name" value="HATPase_c"/>
    <property type="match status" value="1"/>
</dbReference>
<keyword evidence="8" id="KW-0547">Nucleotide-binding</keyword>
<dbReference type="PANTHER" id="PTHR43065:SF46">
    <property type="entry name" value="C4-DICARBOXYLATE TRANSPORT SENSOR PROTEIN DCTB"/>
    <property type="match status" value="1"/>
</dbReference>
<dbReference type="InterPro" id="IPR005467">
    <property type="entry name" value="His_kinase_dom"/>
</dbReference>
<reference evidence="15 16" key="1">
    <citation type="submission" date="2020-05" db="EMBL/GenBank/DDBJ databases">
        <title>Sulfurimonas marisnigri, sp. nov., and Sulfurimonas baltica, sp. nov., manganese oxide reducing chemolithoautotrophs of the class Epsilonproteobacteria isolated from the pelagic redoxclines of the Black and Baltic Seas and emended description of the genus Sulfurimonas.</title>
        <authorList>
            <person name="Henkel J.V."/>
            <person name="Laudan C."/>
            <person name="Werner J."/>
            <person name="Neu T."/>
            <person name="Plewe S."/>
            <person name="Sproer C."/>
            <person name="Bunk B."/>
            <person name="Schulz-Vogt H.N."/>
        </authorList>
    </citation>
    <scope>NUCLEOTIDE SEQUENCE [LARGE SCALE GENOMIC DNA]</scope>
    <source>
        <strain evidence="15 16">SoZ1</strain>
    </source>
</reference>
<keyword evidence="13" id="KW-0472">Membrane</keyword>
<evidence type="ECO:0000313" key="15">
    <source>
        <dbReference type="EMBL" id="QOY54224.1"/>
    </source>
</evidence>
<evidence type="ECO:0000256" key="1">
    <source>
        <dbReference type="ARBA" id="ARBA00000085"/>
    </source>
</evidence>
<dbReference type="InterPro" id="IPR003594">
    <property type="entry name" value="HATPase_dom"/>
</dbReference>
<keyword evidence="16" id="KW-1185">Reference proteome</keyword>
<keyword evidence="12" id="KW-0902">Two-component regulatory system</keyword>
<evidence type="ECO:0000256" key="4">
    <source>
        <dbReference type="ARBA" id="ARBA00022475"/>
    </source>
</evidence>